<proteinExistence type="predicted"/>
<dbReference type="EMBL" id="LAZR01054401">
    <property type="protein sequence ID" value="KKK78643.1"/>
    <property type="molecule type" value="Genomic_DNA"/>
</dbReference>
<organism evidence="1">
    <name type="scientific">marine sediment metagenome</name>
    <dbReference type="NCBI Taxonomy" id="412755"/>
    <lineage>
        <taxon>unclassified sequences</taxon>
        <taxon>metagenomes</taxon>
        <taxon>ecological metagenomes</taxon>
    </lineage>
</organism>
<feature type="non-terminal residue" evidence="1">
    <location>
        <position position="174"/>
    </location>
</feature>
<comment type="caution">
    <text evidence="1">The sequence shown here is derived from an EMBL/GenBank/DDBJ whole genome shotgun (WGS) entry which is preliminary data.</text>
</comment>
<protein>
    <recommendedName>
        <fullName evidence="2">Methyltransferase domain-containing protein</fullName>
    </recommendedName>
</protein>
<name>A0A0F8YB72_9ZZZZ</name>
<accession>A0A0F8YB72</accession>
<gene>
    <name evidence="1" type="ORF">LCGC14_2841540</name>
</gene>
<dbReference type="SUPFAM" id="SSF53335">
    <property type="entry name" value="S-adenosyl-L-methionine-dependent methyltransferases"/>
    <property type="match status" value="1"/>
</dbReference>
<sequence length="174" mass="20403">MKDDKMELNEKSLREKYNKQFYETLNSSRSAREIIPIVLELINLKSVVDVGCGVGDWLSVFKNEFNIKNIFGIDYFVEKSLLKIPMKDFYEMDLLDPKEFPSACDLVMCLEVAEHLKEENADKLIDFLVSLADVILFSSAIPYQGGTNHINEQFLPYWIKKFKERDYYFVDCIR</sequence>
<reference evidence="1" key="1">
    <citation type="journal article" date="2015" name="Nature">
        <title>Complex archaea that bridge the gap between prokaryotes and eukaryotes.</title>
        <authorList>
            <person name="Spang A."/>
            <person name="Saw J.H."/>
            <person name="Jorgensen S.L."/>
            <person name="Zaremba-Niedzwiedzka K."/>
            <person name="Martijn J."/>
            <person name="Lind A.E."/>
            <person name="van Eijk R."/>
            <person name="Schleper C."/>
            <person name="Guy L."/>
            <person name="Ettema T.J."/>
        </authorList>
    </citation>
    <scope>NUCLEOTIDE SEQUENCE</scope>
</reference>
<dbReference type="Gene3D" id="3.40.50.150">
    <property type="entry name" value="Vaccinia Virus protein VP39"/>
    <property type="match status" value="1"/>
</dbReference>
<evidence type="ECO:0008006" key="2">
    <source>
        <dbReference type="Google" id="ProtNLM"/>
    </source>
</evidence>
<dbReference type="Pfam" id="PF13489">
    <property type="entry name" value="Methyltransf_23"/>
    <property type="match status" value="1"/>
</dbReference>
<dbReference type="AlphaFoldDB" id="A0A0F8YB72"/>
<dbReference type="InterPro" id="IPR029063">
    <property type="entry name" value="SAM-dependent_MTases_sf"/>
</dbReference>
<evidence type="ECO:0000313" key="1">
    <source>
        <dbReference type="EMBL" id="KKK78643.1"/>
    </source>
</evidence>